<dbReference type="KEGG" id="rha:RHA1_ro00628"/>
<dbReference type="EMBL" id="CP000431">
    <property type="protein sequence ID" value="ABG92463.1"/>
    <property type="molecule type" value="Genomic_DNA"/>
</dbReference>
<dbReference type="AlphaFoldDB" id="Q0SJ23"/>
<proteinExistence type="predicted"/>
<gene>
    <name evidence="1" type="ordered locus">RHA1_ro00628</name>
</gene>
<protein>
    <submittedName>
        <fullName evidence="1">Uncharacterized protein</fullName>
    </submittedName>
</protein>
<dbReference type="HOGENOM" id="CLU_2957656_0_0_11"/>
<dbReference type="PATRIC" id="fig|101510.16.peg.655"/>
<evidence type="ECO:0000313" key="1">
    <source>
        <dbReference type="EMBL" id="ABG92463.1"/>
    </source>
</evidence>
<organism evidence="1 2">
    <name type="scientific">Rhodococcus jostii (strain RHA1)</name>
    <dbReference type="NCBI Taxonomy" id="101510"/>
    <lineage>
        <taxon>Bacteria</taxon>
        <taxon>Bacillati</taxon>
        <taxon>Actinomycetota</taxon>
        <taxon>Actinomycetes</taxon>
        <taxon>Mycobacteriales</taxon>
        <taxon>Nocardiaceae</taxon>
        <taxon>Rhodococcus</taxon>
    </lineage>
</organism>
<reference evidence="2" key="1">
    <citation type="journal article" date="2006" name="Proc. Natl. Acad. Sci. U.S.A.">
        <title>The complete genome of Rhodococcus sp. RHA1 provides insights into a catabolic powerhouse.</title>
        <authorList>
            <person name="McLeod M.P."/>
            <person name="Warren R.L."/>
            <person name="Hsiao W.W.L."/>
            <person name="Araki N."/>
            <person name="Myhre M."/>
            <person name="Fernandes C."/>
            <person name="Miyazawa D."/>
            <person name="Wong W."/>
            <person name="Lillquist A.L."/>
            <person name="Wang D."/>
            <person name="Dosanjh M."/>
            <person name="Hara H."/>
            <person name="Petrescu A."/>
            <person name="Morin R.D."/>
            <person name="Yang G."/>
            <person name="Stott J.M."/>
            <person name="Schein J.E."/>
            <person name="Shin H."/>
            <person name="Smailus D."/>
            <person name="Siddiqui A.S."/>
            <person name="Marra M.A."/>
            <person name="Jones S.J.M."/>
            <person name="Holt R."/>
            <person name="Brinkman F.S.L."/>
            <person name="Miyauchi K."/>
            <person name="Fukuda M."/>
            <person name="Davies J.E."/>
            <person name="Mohn W.W."/>
            <person name="Eltis L.D."/>
        </authorList>
    </citation>
    <scope>NUCLEOTIDE SEQUENCE [LARGE SCALE GENOMIC DNA]</scope>
    <source>
        <strain evidence="2">RHA1</strain>
    </source>
</reference>
<name>Q0SJ23_RHOJR</name>
<accession>Q0SJ23</accession>
<dbReference type="Proteomes" id="UP000008710">
    <property type="component" value="Chromosome"/>
</dbReference>
<sequence length="59" mass="6479">MGAGHRDALVVESIENMEPGHNVMHGQWDWMNDRVGVLRPTSLSRVGSGAAVERQPDPQ</sequence>
<evidence type="ECO:0000313" key="2">
    <source>
        <dbReference type="Proteomes" id="UP000008710"/>
    </source>
</evidence>